<dbReference type="InterPro" id="IPR044880">
    <property type="entry name" value="NCX_ion-bd_dom_sf"/>
</dbReference>
<name>A0A258DF51_CAUVI</name>
<dbReference type="Gene3D" id="6.10.280.80">
    <property type="entry name" value="NCX, peripheral helical region"/>
    <property type="match status" value="1"/>
</dbReference>
<keyword evidence="3 5" id="KW-1133">Transmembrane helix</keyword>
<feature type="transmembrane region" description="Helical" evidence="5">
    <location>
        <begin position="104"/>
        <end position="120"/>
    </location>
</feature>
<dbReference type="Pfam" id="PF01699">
    <property type="entry name" value="Na_Ca_ex"/>
    <property type="match status" value="2"/>
</dbReference>
<dbReference type="InterPro" id="IPR004837">
    <property type="entry name" value="NaCa_Exmemb"/>
</dbReference>
<dbReference type="InterPro" id="IPR004481">
    <property type="entry name" value="K/Na/Ca-exchanger"/>
</dbReference>
<organism evidence="7 8">
    <name type="scientific">Caulobacter vibrioides</name>
    <name type="common">Caulobacter crescentus</name>
    <dbReference type="NCBI Taxonomy" id="155892"/>
    <lineage>
        <taxon>Bacteria</taxon>
        <taxon>Pseudomonadati</taxon>
        <taxon>Pseudomonadota</taxon>
        <taxon>Alphaproteobacteria</taxon>
        <taxon>Caulobacterales</taxon>
        <taxon>Caulobacteraceae</taxon>
        <taxon>Caulobacter</taxon>
    </lineage>
</organism>
<dbReference type="PANTHER" id="PTHR10846">
    <property type="entry name" value="SODIUM/POTASSIUM/CALCIUM EXCHANGER"/>
    <property type="match status" value="1"/>
</dbReference>
<dbReference type="GO" id="GO:0006874">
    <property type="term" value="P:intracellular calcium ion homeostasis"/>
    <property type="evidence" value="ECO:0007669"/>
    <property type="project" value="TreeGrafter"/>
</dbReference>
<evidence type="ECO:0000313" key="7">
    <source>
        <dbReference type="EMBL" id="OYX05992.1"/>
    </source>
</evidence>
<accession>A0A258DF51</accession>
<feature type="transmembrane region" description="Helical" evidence="5">
    <location>
        <begin position="126"/>
        <end position="144"/>
    </location>
</feature>
<sequence>MSVWFGLAVGLALLALGGELLVRGAVASARRLGVSPLLIGLTLVGFGTSTPELVTSLQAAHAGSPGIAIGNVVGSNISNILLVLGLTAMIAPVVADRRAVRRDGLVVLGVTGLCIAALRTGELTRAMGLAGLVLLLAYVVWVWLADRSRPELKATAPATSAPMSIAIGLAVVGIGLTIYGADLLVGNAILLARNAGVSDTVVGLTIVAVGTSAPELVTSLVAALRRQSEVALGNVIGSNLYNLLGILGVTVVVRPITVPFSIMTVDAWVMGAATLALVILAYRNGRLGRGAGLALAAGYGLYAAWLIATA</sequence>
<comment type="caution">
    <text evidence="7">The sequence shown here is derived from an EMBL/GenBank/DDBJ whole genome shotgun (WGS) entry which is preliminary data.</text>
</comment>
<evidence type="ECO:0000259" key="6">
    <source>
        <dbReference type="Pfam" id="PF01699"/>
    </source>
</evidence>
<reference evidence="7 8" key="1">
    <citation type="submission" date="2017-03" db="EMBL/GenBank/DDBJ databases">
        <title>Lifting the veil on microbial sulfur biogeochemistry in mining wastewaters.</title>
        <authorList>
            <person name="Kantor R.S."/>
            <person name="Colenbrander Nelson T."/>
            <person name="Marshall S."/>
            <person name="Bennett D."/>
            <person name="Apte S."/>
            <person name="Camacho D."/>
            <person name="Thomas B.C."/>
            <person name="Warren L.A."/>
            <person name="Banfield J.F."/>
        </authorList>
    </citation>
    <scope>NUCLEOTIDE SEQUENCE [LARGE SCALE GENOMIC DNA]</scope>
    <source>
        <strain evidence="7">32-67-7</strain>
    </source>
</reference>
<evidence type="ECO:0000313" key="8">
    <source>
        <dbReference type="Proteomes" id="UP000215616"/>
    </source>
</evidence>
<feature type="transmembrane region" description="Helical" evidence="5">
    <location>
        <begin position="231"/>
        <end position="253"/>
    </location>
</feature>
<feature type="domain" description="Sodium/calcium exchanger membrane region" evidence="6">
    <location>
        <begin position="166"/>
        <end position="307"/>
    </location>
</feature>
<dbReference type="Proteomes" id="UP000215616">
    <property type="component" value="Unassembled WGS sequence"/>
</dbReference>
<evidence type="ECO:0000256" key="3">
    <source>
        <dbReference type="ARBA" id="ARBA00022989"/>
    </source>
</evidence>
<feature type="domain" description="Sodium/calcium exchanger membrane region" evidence="6">
    <location>
        <begin position="3"/>
        <end position="143"/>
    </location>
</feature>
<evidence type="ECO:0000256" key="1">
    <source>
        <dbReference type="ARBA" id="ARBA00004141"/>
    </source>
</evidence>
<feature type="transmembrane region" description="Helical" evidence="5">
    <location>
        <begin position="265"/>
        <end position="283"/>
    </location>
</feature>
<evidence type="ECO:0000256" key="5">
    <source>
        <dbReference type="SAM" id="Phobius"/>
    </source>
</evidence>
<keyword evidence="2 5" id="KW-0812">Transmembrane</keyword>
<feature type="transmembrane region" description="Helical" evidence="5">
    <location>
        <begin position="165"/>
        <end position="189"/>
    </location>
</feature>
<proteinExistence type="predicted"/>
<dbReference type="GO" id="GO:0008273">
    <property type="term" value="F:calcium, potassium:sodium antiporter activity"/>
    <property type="evidence" value="ECO:0007669"/>
    <property type="project" value="TreeGrafter"/>
</dbReference>
<feature type="transmembrane region" description="Helical" evidence="5">
    <location>
        <begin position="290"/>
        <end position="308"/>
    </location>
</feature>
<feature type="transmembrane region" description="Helical" evidence="5">
    <location>
        <begin position="201"/>
        <end position="224"/>
    </location>
</feature>
<evidence type="ECO:0000256" key="2">
    <source>
        <dbReference type="ARBA" id="ARBA00022692"/>
    </source>
</evidence>
<gene>
    <name evidence="7" type="ORF">B7Z12_01930</name>
</gene>
<dbReference type="EMBL" id="NCDQ01000016">
    <property type="protein sequence ID" value="OYX05992.1"/>
    <property type="molecule type" value="Genomic_DNA"/>
</dbReference>
<dbReference type="GO" id="GO:0005886">
    <property type="term" value="C:plasma membrane"/>
    <property type="evidence" value="ECO:0007669"/>
    <property type="project" value="TreeGrafter"/>
</dbReference>
<dbReference type="GO" id="GO:0005262">
    <property type="term" value="F:calcium channel activity"/>
    <property type="evidence" value="ECO:0007669"/>
    <property type="project" value="TreeGrafter"/>
</dbReference>
<comment type="subcellular location">
    <subcellularLocation>
        <location evidence="1">Membrane</location>
        <topology evidence="1">Multi-pass membrane protein</topology>
    </subcellularLocation>
</comment>
<protein>
    <submittedName>
        <fullName evidence="7">Sodium:calcium antiporter</fullName>
    </submittedName>
</protein>
<dbReference type="Gene3D" id="1.20.1420.30">
    <property type="entry name" value="NCX, central ion-binding region"/>
    <property type="match status" value="1"/>
</dbReference>
<evidence type="ECO:0000256" key="4">
    <source>
        <dbReference type="ARBA" id="ARBA00023136"/>
    </source>
</evidence>
<keyword evidence="4 5" id="KW-0472">Membrane</keyword>
<dbReference type="AlphaFoldDB" id="A0A258DF51"/>
<dbReference type="PANTHER" id="PTHR10846:SF8">
    <property type="entry name" value="INNER MEMBRANE PROTEIN YRBG"/>
    <property type="match status" value="1"/>
</dbReference>
<feature type="transmembrane region" description="Helical" evidence="5">
    <location>
        <begin position="77"/>
        <end position="95"/>
    </location>
</feature>